<gene>
    <name evidence="1" type="ORF">S7711_10622</name>
</gene>
<dbReference type="Proteomes" id="UP000028045">
    <property type="component" value="Unassembled WGS sequence"/>
</dbReference>
<evidence type="ECO:0000313" key="2">
    <source>
        <dbReference type="Proteomes" id="UP000028045"/>
    </source>
</evidence>
<dbReference type="HOGENOM" id="CLU_1435298_0_0_1"/>
<keyword evidence="2" id="KW-1185">Reference proteome</keyword>
<dbReference type="EMBL" id="KL648432">
    <property type="protein sequence ID" value="KEY70581.1"/>
    <property type="molecule type" value="Genomic_DNA"/>
</dbReference>
<reference evidence="1 2" key="1">
    <citation type="journal article" date="2014" name="BMC Genomics">
        <title>Comparative genome sequencing reveals chemotype-specific gene clusters in the toxigenic black mold Stachybotrys.</title>
        <authorList>
            <person name="Semeiks J."/>
            <person name="Borek D."/>
            <person name="Otwinowski Z."/>
            <person name="Grishin N.V."/>
        </authorList>
    </citation>
    <scope>NUCLEOTIDE SEQUENCE [LARGE SCALE GENOMIC DNA]</scope>
    <source>
        <strain evidence="2">CBS 109288 / IBT 7711</strain>
    </source>
</reference>
<protein>
    <submittedName>
        <fullName evidence="1">Uncharacterized protein</fullName>
    </submittedName>
</protein>
<accession>A0A084AZ52</accession>
<evidence type="ECO:0000313" key="1">
    <source>
        <dbReference type="EMBL" id="KEY70581.1"/>
    </source>
</evidence>
<proteinExistence type="predicted"/>
<name>A0A084AZ52_STACB</name>
<dbReference type="AlphaFoldDB" id="A0A084AZ52"/>
<organism evidence="1 2">
    <name type="scientific">Stachybotrys chartarum (strain CBS 109288 / IBT 7711)</name>
    <name type="common">Toxic black mold</name>
    <name type="synonym">Stilbospora chartarum</name>
    <dbReference type="NCBI Taxonomy" id="1280523"/>
    <lineage>
        <taxon>Eukaryota</taxon>
        <taxon>Fungi</taxon>
        <taxon>Dikarya</taxon>
        <taxon>Ascomycota</taxon>
        <taxon>Pezizomycotina</taxon>
        <taxon>Sordariomycetes</taxon>
        <taxon>Hypocreomycetidae</taxon>
        <taxon>Hypocreales</taxon>
        <taxon>Stachybotryaceae</taxon>
        <taxon>Stachybotrys</taxon>
    </lineage>
</organism>
<sequence length="189" mass="21130">MELDLADSVAEVDQLKRLREDKEGADAKRFKSGSISEDLLSMACMAQDLILPPPAEHLCNMGPIHPPTTSVQGSAVSSSATVTPKSVHASLRPKKTKKYSKCPLFGEMNHRLSQCIMHNNNSSKLLEGCLIHNTLGHNQLDCSHWKNNMSTEEQFKLIIAKRRNIPGIFLSVDLTWQNWAYEVLMKYPG</sequence>